<dbReference type="EMBL" id="MFMW01000029">
    <property type="protein sequence ID" value="OGG86711.1"/>
    <property type="molecule type" value="Genomic_DNA"/>
</dbReference>
<accession>A0A1F6FLH9</accession>
<evidence type="ECO:0000256" key="1">
    <source>
        <dbReference type="SAM" id="MobiDB-lite"/>
    </source>
</evidence>
<proteinExistence type="predicted"/>
<dbReference type="STRING" id="1798561.A3B87_02670"/>
<reference evidence="2 3" key="1">
    <citation type="journal article" date="2016" name="Nat. Commun.">
        <title>Thousands of microbial genomes shed light on interconnected biogeochemical processes in an aquifer system.</title>
        <authorList>
            <person name="Anantharaman K."/>
            <person name="Brown C.T."/>
            <person name="Hug L.A."/>
            <person name="Sharon I."/>
            <person name="Castelle C.J."/>
            <person name="Probst A.J."/>
            <person name="Thomas B.C."/>
            <person name="Singh A."/>
            <person name="Wilkins M.J."/>
            <person name="Karaoz U."/>
            <person name="Brodie E.L."/>
            <person name="Williams K.H."/>
            <person name="Hubbard S.S."/>
            <person name="Banfield J.F."/>
        </authorList>
    </citation>
    <scope>NUCLEOTIDE SEQUENCE [LARGE SCALE GENOMIC DNA]</scope>
</reference>
<name>A0A1F6FLH9_9BACT</name>
<gene>
    <name evidence="2" type="ORF">A3B87_02670</name>
</gene>
<feature type="region of interest" description="Disordered" evidence="1">
    <location>
        <begin position="61"/>
        <end position="87"/>
    </location>
</feature>
<organism evidence="2 3">
    <name type="scientific">Candidatus Kuenenbacteria bacterium RIFCSPHIGHO2_02_FULL_39_13</name>
    <dbReference type="NCBI Taxonomy" id="1798561"/>
    <lineage>
        <taxon>Bacteria</taxon>
        <taxon>Candidatus Kueneniibacteriota</taxon>
    </lineage>
</organism>
<protein>
    <submittedName>
        <fullName evidence="2">Uncharacterized protein</fullName>
    </submittedName>
</protein>
<dbReference type="AlphaFoldDB" id="A0A1F6FLH9"/>
<evidence type="ECO:0000313" key="3">
    <source>
        <dbReference type="Proteomes" id="UP000179136"/>
    </source>
</evidence>
<evidence type="ECO:0000313" key="2">
    <source>
        <dbReference type="EMBL" id="OGG86711.1"/>
    </source>
</evidence>
<comment type="caution">
    <text evidence="2">The sequence shown here is derived from an EMBL/GenBank/DDBJ whole genome shotgun (WGS) entry which is preliminary data.</text>
</comment>
<dbReference type="Proteomes" id="UP000179136">
    <property type="component" value="Unassembled WGS sequence"/>
</dbReference>
<feature type="compositionally biased region" description="Basic and acidic residues" evidence="1">
    <location>
        <begin position="61"/>
        <end position="78"/>
    </location>
</feature>
<sequence>MSKKNNSKKSKFILPNVRLLSEQQLDQVMLKPEESFMPEEIRDYLRQGRKEYDRRWQLKEEARQKRKMGPREKPDPKLLAKQGKLGF</sequence>